<dbReference type="EMBL" id="MU154724">
    <property type="protein sequence ID" value="KAF9488219.1"/>
    <property type="molecule type" value="Genomic_DNA"/>
</dbReference>
<dbReference type="Proteomes" id="UP000807025">
    <property type="component" value="Unassembled WGS sequence"/>
</dbReference>
<evidence type="ECO:0000313" key="3">
    <source>
        <dbReference type="Proteomes" id="UP000807025"/>
    </source>
</evidence>
<gene>
    <name evidence="2" type="ORF">BDN71DRAFT_1513235</name>
</gene>
<feature type="compositionally biased region" description="Low complexity" evidence="1">
    <location>
        <begin position="138"/>
        <end position="152"/>
    </location>
</feature>
<accession>A0A9P5ZKX2</accession>
<proteinExistence type="predicted"/>
<evidence type="ECO:0000256" key="1">
    <source>
        <dbReference type="SAM" id="MobiDB-lite"/>
    </source>
</evidence>
<keyword evidence="3" id="KW-1185">Reference proteome</keyword>
<dbReference type="AlphaFoldDB" id="A0A9P5ZKX2"/>
<feature type="region of interest" description="Disordered" evidence="1">
    <location>
        <begin position="138"/>
        <end position="162"/>
    </location>
</feature>
<reference evidence="2" key="1">
    <citation type="submission" date="2020-11" db="EMBL/GenBank/DDBJ databases">
        <authorList>
            <consortium name="DOE Joint Genome Institute"/>
            <person name="Ahrendt S."/>
            <person name="Riley R."/>
            <person name="Andreopoulos W."/>
            <person name="Labutti K."/>
            <person name="Pangilinan J."/>
            <person name="Ruiz-Duenas F.J."/>
            <person name="Barrasa J.M."/>
            <person name="Sanchez-Garcia M."/>
            <person name="Camarero S."/>
            <person name="Miyauchi S."/>
            <person name="Serrano A."/>
            <person name="Linde D."/>
            <person name="Babiker R."/>
            <person name="Drula E."/>
            <person name="Ayuso-Fernandez I."/>
            <person name="Pacheco R."/>
            <person name="Padilla G."/>
            <person name="Ferreira P."/>
            <person name="Barriuso J."/>
            <person name="Kellner H."/>
            <person name="Castanera R."/>
            <person name="Alfaro M."/>
            <person name="Ramirez L."/>
            <person name="Pisabarro A.G."/>
            <person name="Kuo A."/>
            <person name="Tritt A."/>
            <person name="Lipzen A."/>
            <person name="He G."/>
            <person name="Yan M."/>
            <person name="Ng V."/>
            <person name="Cullen D."/>
            <person name="Martin F."/>
            <person name="Rosso M.-N."/>
            <person name="Henrissat B."/>
            <person name="Hibbett D."/>
            <person name="Martinez A.T."/>
            <person name="Grigoriev I.V."/>
        </authorList>
    </citation>
    <scope>NUCLEOTIDE SEQUENCE</scope>
    <source>
        <strain evidence="2">ATCC 90797</strain>
    </source>
</reference>
<comment type="caution">
    <text evidence="2">The sequence shown here is derived from an EMBL/GenBank/DDBJ whole genome shotgun (WGS) entry which is preliminary data.</text>
</comment>
<organism evidence="2 3">
    <name type="scientific">Pleurotus eryngii</name>
    <name type="common">Boletus of the steppes</name>
    <dbReference type="NCBI Taxonomy" id="5323"/>
    <lineage>
        <taxon>Eukaryota</taxon>
        <taxon>Fungi</taxon>
        <taxon>Dikarya</taxon>
        <taxon>Basidiomycota</taxon>
        <taxon>Agaricomycotina</taxon>
        <taxon>Agaricomycetes</taxon>
        <taxon>Agaricomycetidae</taxon>
        <taxon>Agaricales</taxon>
        <taxon>Pleurotineae</taxon>
        <taxon>Pleurotaceae</taxon>
        <taxon>Pleurotus</taxon>
    </lineage>
</organism>
<feature type="compositionally biased region" description="Polar residues" evidence="1">
    <location>
        <begin position="153"/>
        <end position="162"/>
    </location>
</feature>
<name>A0A9P5ZKX2_PLEER</name>
<protein>
    <submittedName>
        <fullName evidence="2">Uncharacterized protein</fullName>
    </submittedName>
</protein>
<sequence length="162" mass="18409">MTNDLYTPTIRLYPMYNESFSKIPLAPMCSSYSNGTIIETVFPTQSKALLNTGCSNCPPRVPMYLHEATVQKLKNLQSLPLSFCLSPLLTPYKFISPRLRCLRRYTSLDMEPLKTLMDFKFFDDQMFGWWGAIEASSGPNSESSSDSQIRQSYRATTPHSPL</sequence>
<evidence type="ECO:0000313" key="2">
    <source>
        <dbReference type="EMBL" id="KAF9488219.1"/>
    </source>
</evidence>